<proteinExistence type="predicted"/>
<evidence type="ECO:0000313" key="4">
    <source>
        <dbReference type="Proteomes" id="UP000615326"/>
    </source>
</evidence>
<comment type="pathway">
    <text evidence="1">Cell wall biogenesis; peptidoglycan biosynthesis.</text>
</comment>
<evidence type="ECO:0000256" key="1">
    <source>
        <dbReference type="PROSITE-ProRule" id="PRU01373"/>
    </source>
</evidence>
<dbReference type="PROSITE" id="PS52029">
    <property type="entry name" value="LD_TPASE"/>
    <property type="match status" value="1"/>
</dbReference>
<reference evidence="3 4" key="1">
    <citation type="journal article" date="2020" name="Int. J. Syst. Evol. Microbiol.">
        <title>Novel acetic acid bacteria from cider fermentations: Acetobacter conturbans sp. nov. and Acetobacter fallax sp. nov.</title>
        <authorList>
            <person name="Sombolestani A.S."/>
            <person name="Cleenwerck I."/>
            <person name="Cnockaert M."/>
            <person name="Borremans W."/>
            <person name="Wieme A.D."/>
            <person name="De Vuyst L."/>
            <person name="Vandamme P."/>
        </authorList>
    </citation>
    <scope>NUCLEOTIDE SEQUENCE [LARGE SCALE GENOMIC DNA]</scope>
    <source>
        <strain evidence="3 4">LMG 1637</strain>
    </source>
</reference>
<keyword evidence="1" id="KW-0133">Cell shape</keyword>
<keyword evidence="1" id="KW-0961">Cell wall biogenesis/degradation</keyword>
<protein>
    <submittedName>
        <fullName evidence="3">L,D-transpeptidase family protein</fullName>
    </submittedName>
</protein>
<keyword evidence="1" id="KW-0573">Peptidoglycan synthesis</keyword>
<name>A0ABX0K920_9PROT</name>
<dbReference type="PANTHER" id="PTHR38589:SF1">
    <property type="entry name" value="BLR0621 PROTEIN"/>
    <property type="match status" value="1"/>
</dbReference>
<feature type="domain" description="L,D-TPase catalytic" evidence="2">
    <location>
        <begin position="1"/>
        <end position="178"/>
    </location>
</feature>
<evidence type="ECO:0000313" key="3">
    <source>
        <dbReference type="EMBL" id="NHO32450.1"/>
    </source>
</evidence>
<dbReference type="Proteomes" id="UP000615326">
    <property type="component" value="Unassembled WGS sequence"/>
</dbReference>
<evidence type="ECO:0000259" key="2">
    <source>
        <dbReference type="PROSITE" id="PS52029"/>
    </source>
</evidence>
<dbReference type="PANTHER" id="PTHR38589">
    <property type="entry name" value="BLR0621 PROTEIN"/>
    <property type="match status" value="1"/>
</dbReference>
<feature type="active site" description="Nucleophile" evidence="1">
    <location>
        <position position="153"/>
    </location>
</feature>
<dbReference type="InterPro" id="IPR005490">
    <property type="entry name" value="LD_TPept_cat_dom"/>
</dbReference>
<feature type="active site" description="Proton donor/acceptor" evidence="1">
    <location>
        <position position="141"/>
    </location>
</feature>
<organism evidence="3 4">
    <name type="scientific">Acetobacter fallax</name>
    <dbReference type="NCBI Taxonomy" id="1737473"/>
    <lineage>
        <taxon>Bacteria</taxon>
        <taxon>Pseudomonadati</taxon>
        <taxon>Pseudomonadota</taxon>
        <taxon>Alphaproteobacteria</taxon>
        <taxon>Acetobacterales</taxon>
        <taxon>Acetobacteraceae</taxon>
        <taxon>Acetobacter</taxon>
    </lineage>
</organism>
<dbReference type="RefSeq" id="WP_173576982.1">
    <property type="nucleotide sequence ID" value="NZ_WOSW01000011.1"/>
</dbReference>
<gene>
    <name evidence="3" type="ORF">GOB84_07710</name>
</gene>
<sequence length="178" mass="19589">MIHAILLPESGSAARLHCADQIFTAVIGANGVAAHKQEGDHATPVGSLVLRRVLYRADRVKRPETGVSGPDSTRLPLEPISPRDGWCDDVAHPDYNRQVTLPHPARHEELWRDDHLYDIVAVLGYNDDPIIPGRGSAIFLHLQSPDKRPTEGCIALTETDLRNVLARGLVSIEVRPHT</sequence>
<dbReference type="EMBL" id="WOSW01000011">
    <property type="protein sequence ID" value="NHO32450.1"/>
    <property type="molecule type" value="Genomic_DNA"/>
</dbReference>
<keyword evidence="4" id="KW-1185">Reference proteome</keyword>
<comment type="caution">
    <text evidence="3">The sequence shown here is derived from an EMBL/GenBank/DDBJ whole genome shotgun (WGS) entry which is preliminary data.</text>
</comment>
<accession>A0ABX0K920</accession>
<dbReference type="Pfam" id="PF03734">
    <property type="entry name" value="YkuD"/>
    <property type="match status" value="1"/>
</dbReference>